<dbReference type="EMBL" id="JAFBDZ010000002">
    <property type="protein sequence ID" value="MBM7585174.1"/>
    <property type="molecule type" value="Genomic_DNA"/>
</dbReference>
<proteinExistence type="inferred from homology"/>
<dbReference type="Gene3D" id="1.10.3720.10">
    <property type="entry name" value="MetI-like"/>
    <property type="match status" value="1"/>
</dbReference>
<keyword evidence="3 6" id="KW-0812">Transmembrane</keyword>
<dbReference type="PANTHER" id="PTHR43839:SF3">
    <property type="entry name" value="OLIGOPEPTIDE ABC TRANSPORTER, PERMEASE PROTEIN"/>
    <property type="match status" value="1"/>
</dbReference>
<evidence type="ECO:0000256" key="4">
    <source>
        <dbReference type="ARBA" id="ARBA00022989"/>
    </source>
</evidence>
<keyword evidence="2 6" id="KW-0813">Transport</keyword>
<comment type="caution">
    <text evidence="8">The sequence shown here is derived from an EMBL/GenBank/DDBJ whole genome shotgun (WGS) entry which is preliminary data.</text>
</comment>
<evidence type="ECO:0000256" key="5">
    <source>
        <dbReference type="ARBA" id="ARBA00023136"/>
    </source>
</evidence>
<keyword evidence="5 6" id="KW-0472">Membrane</keyword>
<feature type="transmembrane region" description="Helical" evidence="6">
    <location>
        <begin position="9"/>
        <end position="30"/>
    </location>
</feature>
<keyword evidence="4 6" id="KW-1133">Transmembrane helix</keyword>
<comment type="subcellular location">
    <subcellularLocation>
        <location evidence="6">Cell membrane</location>
        <topology evidence="6">Multi-pass membrane protein</topology>
    </subcellularLocation>
    <subcellularLocation>
        <location evidence="1">Membrane</location>
        <topology evidence="1">Multi-pass membrane protein</topology>
    </subcellularLocation>
</comment>
<dbReference type="Pfam" id="PF00528">
    <property type="entry name" value="BPD_transp_1"/>
    <property type="match status" value="1"/>
</dbReference>
<dbReference type="PROSITE" id="PS50928">
    <property type="entry name" value="ABC_TM1"/>
    <property type="match status" value="1"/>
</dbReference>
<feature type="transmembrane region" description="Helical" evidence="6">
    <location>
        <begin position="211"/>
        <end position="236"/>
    </location>
</feature>
<accession>A0ABS2NBI4</accession>
<protein>
    <submittedName>
        <fullName evidence="8">Peptide/nickel transport system permease protein</fullName>
    </submittedName>
</protein>
<dbReference type="CDD" id="cd06261">
    <property type="entry name" value="TM_PBP2"/>
    <property type="match status" value="1"/>
</dbReference>
<feature type="transmembrane region" description="Helical" evidence="6">
    <location>
        <begin position="153"/>
        <end position="172"/>
    </location>
</feature>
<evidence type="ECO:0000256" key="6">
    <source>
        <dbReference type="RuleBase" id="RU363032"/>
    </source>
</evidence>
<dbReference type="SUPFAM" id="SSF161098">
    <property type="entry name" value="MetI-like"/>
    <property type="match status" value="1"/>
</dbReference>
<feature type="transmembrane region" description="Helical" evidence="6">
    <location>
        <begin position="113"/>
        <end position="133"/>
    </location>
</feature>
<reference evidence="8 9" key="1">
    <citation type="submission" date="2021-01" db="EMBL/GenBank/DDBJ databases">
        <title>Genomic Encyclopedia of Type Strains, Phase IV (KMG-IV): sequencing the most valuable type-strain genomes for metagenomic binning, comparative biology and taxonomic classification.</title>
        <authorList>
            <person name="Goeker M."/>
        </authorList>
    </citation>
    <scope>NUCLEOTIDE SEQUENCE [LARGE SCALE GENOMIC DNA]</scope>
    <source>
        <strain evidence="8 9">DSM 24834</strain>
    </source>
</reference>
<evidence type="ECO:0000259" key="7">
    <source>
        <dbReference type="PROSITE" id="PS50928"/>
    </source>
</evidence>
<evidence type="ECO:0000256" key="2">
    <source>
        <dbReference type="ARBA" id="ARBA00022448"/>
    </source>
</evidence>
<comment type="similarity">
    <text evidence="6">Belongs to the binding-protein-dependent transport system permease family.</text>
</comment>
<organism evidence="8 9">
    <name type="scientific">Rossellomorea pakistanensis</name>
    <dbReference type="NCBI Taxonomy" id="992288"/>
    <lineage>
        <taxon>Bacteria</taxon>
        <taxon>Bacillati</taxon>
        <taxon>Bacillota</taxon>
        <taxon>Bacilli</taxon>
        <taxon>Bacillales</taxon>
        <taxon>Bacillaceae</taxon>
        <taxon>Rossellomorea</taxon>
    </lineage>
</organism>
<sequence>MRKVWKQPLFLIGFLFIAGVLITSFAYSWITDNEIKKVYYLYEDGRLVDGAPIEPRPGLPFGTDALGLDIFAKIIIGAKFTILAALAVAALRVFIALPFGFLMGTYFRKQKKYFNGLIDSFHYVPLTILAYYLLRPVLMEPMEGFQTSMTERVLIEVFILALLTVPIIISLIGNESSLIYQRDFVVCAKSLGASNWRIIRKHIYPSLREKLFVIFGQQVMQTLIILSHLGLLKLFLGGTHVTFGMMPDPPTSITQEWSGLIGDSFRYLQSAPWIPLTPILCFAATMLAVALMIEGYVRATTGRSHYLKKPIRTKARKEMSKTKHVTKEDLEWFKQTSY</sequence>
<dbReference type="Proteomes" id="UP001646157">
    <property type="component" value="Unassembled WGS sequence"/>
</dbReference>
<evidence type="ECO:0000313" key="9">
    <source>
        <dbReference type="Proteomes" id="UP001646157"/>
    </source>
</evidence>
<feature type="domain" description="ABC transmembrane type-1" evidence="7">
    <location>
        <begin position="78"/>
        <end position="298"/>
    </location>
</feature>
<keyword evidence="9" id="KW-1185">Reference proteome</keyword>
<evidence type="ECO:0000256" key="1">
    <source>
        <dbReference type="ARBA" id="ARBA00004141"/>
    </source>
</evidence>
<feature type="transmembrane region" description="Helical" evidence="6">
    <location>
        <begin position="273"/>
        <end position="293"/>
    </location>
</feature>
<gene>
    <name evidence="8" type="ORF">JOC86_001716</name>
</gene>
<dbReference type="PANTHER" id="PTHR43839">
    <property type="entry name" value="OPPC IN A BINDING PROTEIN-DEPENDENT TRANSPORT SYSTEM"/>
    <property type="match status" value="1"/>
</dbReference>
<dbReference type="RefSeq" id="WP_205170554.1">
    <property type="nucleotide sequence ID" value="NZ_JAFBDZ010000002.1"/>
</dbReference>
<evidence type="ECO:0000256" key="3">
    <source>
        <dbReference type="ARBA" id="ARBA00022692"/>
    </source>
</evidence>
<evidence type="ECO:0000313" key="8">
    <source>
        <dbReference type="EMBL" id="MBM7585174.1"/>
    </source>
</evidence>
<name>A0ABS2NBI4_9BACI</name>
<dbReference type="InterPro" id="IPR000515">
    <property type="entry name" value="MetI-like"/>
</dbReference>
<feature type="transmembrane region" description="Helical" evidence="6">
    <location>
        <begin position="70"/>
        <end position="101"/>
    </location>
</feature>
<dbReference type="InterPro" id="IPR035906">
    <property type="entry name" value="MetI-like_sf"/>
</dbReference>